<feature type="compositionally biased region" description="Gly residues" evidence="5">
    <location>
        <begin position="243"/>
        <end position="257"/>
    </location>
</feature>
<evidence type="ECO:0000256" key="3">
    <source>
        <dbReference type="ARBA" id="ARBA00023125"/>
    </source>
</evidence>
<dbReference type="PANTHER" id="PTHR30346:SF0">
    <property type="entry name" value="HCA OPERON TRANSCRIPTIONAL ACTIVATOR HCAR"/>
    <property type="match status" value="1"/>
</dbReference>
<dbReference type="OrthoDB" id="3636008at2"/>
<gene>
    <name evidence="7" type="ORF">CLV34_1649</name>
</gene>
<dbReference type="RefSeq" id="WP_100349739.1">
    <property type="nucleotide sequence ID" value="NZ_PGTZ01000007.1"/>
</dbReference>
<evidence type="ECO:0000256" key="5">
    <source>
        <dbReference type="SAM" id="MobiDB-lite"/>
    </source>
</evidence>
<keyword evidence="2" id="KW-0805">Transcription regulation</keyword>
<comment type="caution">
    <text evidence="7">The sequence shown here is derived from an EMBL/GenBank/DDBJ whole genome shotgun (WGS) entry which is preliminary data.</text>
</comment>
<accession>A0A2M8WT90</accession>
<keyword evidence="3" id="KW-0238">DNA-binding</keyword>
<dbReference type="GO" id="GO:0032993">
    <property type="term" value="C:protein-DNA complex"/>
    <property type="evidence" value="ECO:0007669"/>
    <property type="project" value="TreeGrafter"/>
</dbReference>
<dbReference type="PANTHER" id="PTHR30346">
    <property type="entry name" value="TRANSCRIPTIONAL DUAL REGULATOR HCAR-RELATED"/>
    <property type="match status" value="1"/>
</dbReference>
<evidence type="ECO:0000259" key="6">
    <source>
        <dbReference type="Pfam" id="PF03466"/>
    </source>
</evidence>
<dbReference type="SUPFAM" id="SSF53850">
    <property type="entry name" value="Periplasmic binding protein-like II"/>
    <property type="match status" value="1"/>
</dbReference>
<name>A0A2M8WT90_9MICO</name>
<evidence type="ECO:0000256" key="2">
    <source>
        <dbReference type="ARBA" id="ARBA00023015"/>
    </source>
</evidence>
<protein>
    <submittedName>
        <fullName evidence="7">LysR substrate binding domain-containing protein</fullName>
    </submittedName>
</protein>
<dbReference type="GO" id="GO:0003677">
    <property type="term" value="F:DNA binding"/>
    <property type="evidence" value="ECO:0007669"/>
    <property type="project" value="UniProtKB-KW"/>
</dbReference>
<dbReference type="Pfam" id="PF03466">
    <property type="entry name" value="LysR_substrate"/>
    <property type="match status" value="1"/>
</dbReference>
<evidence type="ECO:0000313" key="8">
    <source>
        <dbReference type="Proteomes" id="UP000231586"/>
    </source>
</evidence>
<feature type="domain" description="LysR substrate-binding" evidence="6">
    <location>
        <begin position="33"/>
        <end position="202"/>
    </location>
</feature>
<organism evidence="7 8">
    <name type="scientific">Luteimicrobium subarcticum</name>
    <dbReference type="NCBI Taxonomy" id="620910"/>
    <lineage>
        <taxon>Bacteria</taxon>
        <taxon>Bacillati</taxon>
        <taxon>Actinomycetota</taxon>
        <taxon>Actinomycetes</taxon>
        <taxon>Micrococcales</taxon>
        <taxon>Luteimicrobium</taxon>
    </lineage>
</organism>
<keyword evidence="8" id="KW-1185">Reference proteome</keyword>
<dbReference type="AlphaFoldDB" id="A0A2M8WT90"/>
<feature type="region of interest" description="Disordered" evidence="5">
    <location>
        <begin position="1"/>
        <end position="21"/>
    </location>
</feature>
<dbReference type="EMBL" id="PGTZ01000007">
    <property type="protein sequence ID" value="PJI94162.1"/>
    <property type="molecule type" value="Genomic_DNA"/>
</dbReference>
<keyword evidence="4" id="KW-0804">Transcription</keyword>
<feature type="region of interest" description="Disordered" evidence="5">
    <location>
        <begin position="217"/>
        <end position="296"/>
    </location>
</feature>
<dbReference type="Proteomes" id="UP000231586">
    <property type="component" value="Unassembled WGS sequence"/>
</dbReference>
<reference evidence="7 8" key="1">
    <citation type="submission" date="2017-11" db="EMBL/GenBank/DDBJ databases">
        <title>Genomic Encyclopedia of Archaeal and Bacterial Type Strains, Phase II (KMG-II): From Individual Species to Whole Genera.</title>
        <authorList>
            <person name="Goeker M."/>
        </authorList>
    </citation>
    <scope>NUCLEOTIDE SEQUENCE [LARGE SCALE GENOMIC DNA]</scope>
    <source>
        <strain evidence="7 8">DSM 22413</strain>
    </source>
</reference>
<sequence length="296" mass="30099">MAHPEGHDTAAPPDEPSPAAFRLGYVPGATPAKWARTWQDRRPDRPLALVPVSAGDAADALRSGALDVALLRLPAVRDRLHVVALYEEVPVVVVGVEHVLAALEPDEEVDPADLADEVLLQPADDVLDWSSAGSGVPGREPVEQPATTALAIELVAAGVGVVVVPKSLARLHHRKDVTYRPVGGAPVAPVALAWPTGLEGDAARDADDFFGIVKGRTAQSSRGRDASAGTGSAGAGSARDGAAGSGTAGRGAAGGGRSAAPKRSAQADRQAAAARKAAARTPGSGGRKGQKGRRSR</sequence>
<dbReference type="Gene3D" id="3.40.190.10">
    <property type="entry name" value="Periplasmic binding protein-like II"/>
    <property type="match status" value="2"/>
</dbReference>
<feature type="compositionally biased region" description="Low complexity" evidence="5">
    <location>
        <begin position="226"/>
        <end position="242"/>
    </location>
</feature>
<evidence type="ECO:0000256" key="1">
    <source>
        <dbReference type="ARBA" id="ARBA00009437"/>
    </source>
</evidence>
<dbReference type="GO" id="GO:0003700">
    <property type="term" value="F:DNA-binding transcription factor activity"/>
    <property type="evidence" value="ECO:0007669"/>
    <property type="project" value="TreeGrafter"/>
</dbReference>
<evidence type="ECO:0000256" key="4">
    <source>
        <dbReference type="ARBA" id="ARBA00023163"/>
    </source>
</evidence>
<comment type="similarity">
    <text evidence="1">Belongs to the LysR transcriptional regulatory family.</text>
</comment>
<dbReference type="InterPro" id="IPR005119">
    <property type="entry name" value="LysR_subst-bd"/>
</dbReference>
<evidence type="ECO:0000313" key="7">
    <source>
        <dbReference type="EMBL" id="PJI94162.1"/>
    </source>
</evidence>
<feature type="compositionally biased region" description="Low complexity" evidence="5">
    <location>
        <begin position="258"/>
        <end position="280"/>
    </location>
</feature>
<proteinExistence type="inferred from homology"/>